<dbReference type="Gene3D" id="3.30.70.3550">
    <property type="entry name" value="Leucyl/phenylalanyl-tRNA-protein transferase, N-terminal domain"/>
    <property type="match status" value="1"/>
</dbReference>
<dbReference type="InterPro" id="IPR042221">
    <property type="entry name" value="Leu/Phe-tRNA_Trfase_N"/>
</dbReference>
<gene>
    <name evidence="4 5" type="primary">aat</name>
    <name evidence="5" type="ORF">ETAA1_27660</name>
</gene>
<proteinExistence type="inferred from homology"/>
<evidence type="ECO:0000313" key="5">
    <source>
        <dbReference type="EMBL" id="QDU20805.1"/>
    </source>
</evidence>
<dbReference type="SUPFAM" id="SSF55729">
    <property type="entry name" value="Acyl-CoA N-acyltransferases (Nat)"/>
    <property type="match status" value="1"/>
</dbReference>
<keyword evidence="1 4" id="KW-0963">Cytoplasm</keyword>
<dbReference type="RefSeq" id="WP_238389439.1">
    <property type="nucleotide sequence ID" value="NZ_CP036273.1"/>
</dbReference>
<comment type="catalytic activity">
    <reaction evidence="4">
        <text>N-terminal L-lysyl-[protein] + L-leucyl-tRNA(Leu) = N-terminal L-leucyl-L-lysyl-[protein] + tRNA(Leu) + H(+)</text>
        <dbReference type="Rhea" id="RHEA:12340"/>
        <dbReference type="Rhea" id="RHEA-COMP:9613"/>
        <dbReference type="Rhea" id="RHEA-COMP:9622"/>
        <dbReference type="Rhea" id="RHEA-COMP:12670"/>
        <dbReference type="Rhea" id="RHEA-COMP:12671"/>
        <dbReference type="ChEBI" id="CHEBI:15378"/>
        <dbReference type="ChEBI" id="CHEBI:65249"/>
        <dbReference type="ChEBI" id="CHEBI:78442"/>
        <dbReference type="ChEBI" id="CHEBI:78494"/>
        <dbReference type="ChEBI" id="CHEBI:133043"/>
        <dbReference type="EC" id="2.3.2.6"/>
    </reaction>
</comment>
<dbReference type="InterPro" id="IPR004616">
    <property type="entry name" value="Leu/Phe-tRNA_Trfase"/>
</dbReference>
<evidence type="ECO:0000256" key="4">
    <source>
        <dbReference type="HAMAP-Rule" id="MF_00688"/>
    </source>
</evidence>
<comment type="similarity">
    <text evidence="4">Belongs to the L/F-transferase family.</text>
</comment>
<dbReference type="EMBL" id="CP036273">
    <property type="protein sequence ID" value="QDU20805.1"/>
    <property type="molecule type" value="Genomic_DNA"/>
</dbReference>
<dbReference type="Proteomes" id="UP000319576">
    <property type="component" value="Chromosome"/>
</dbReference>
<dbReference type="Pfam" id="PF03588">
    <property type="entry name" value="Leu_Phe_trans"/>
    <property type="match status" value="1"/>
</dbReference>
<organism evidence="5 6">
    <name type="scientific">Urbifossiella limnaea</name>
    <dbReference type="NCBI Taxonomy" id="2528023"/>
    <lineage>
        <taxon>Bacteria</taxon>
        <taxon>Pseudomonadati</taxon>
        <taxon>Planctomycetota</taxon>
        <taxon>Planctomycetia</taxon>
        <taxon>Gemmatales</taxon>
        <taxon>Gemmataceae</taxon>
        <taxon>Urbifossiella</taxon>
    </lineage>
</organism>
<dbReference type="HAMAP" id="MF_00688">
    <property type="entry name" value="Leu_Phe_trans"/>
    <property type="match status" value="1"/>
</dbReference>
<dbReference type="PANTHER" id="PTHR30098">
    <property type="entry name" value="LEUCYL/PHENYLALANYL-TRNA--PROTEIN TRANSFERASE"/>
    <property type="match status" value="1"/>
</dbReference>
<dbReference type="GO" id="GO:0030163">
    <property type="term" value="P:protein catabolic process"/>
    <property type="evidence" value="ECO:0007669"/>
    <property type="project" value="UniProtKB-UniRule"/>
</dbReference>
<comment type="catalytic activity">
    <reaction evidence="4">
        <text>L-phenylalanyl-tRNA(Phe) + an N-terminal L-alpha-aminoacyl-[protein] = an N-terminal L-phenylalanyl-L-alpha-aminoacyl-[protein] + tRNA(Phe)</text>
        <dbReference type="Rhea" id="RHEA:43632"/>
        <dbReference type="Rhea" id="RHEA-COMP:9668"/>
        <dbReference type="Rhea" id="RHEA-COMP:9699"/>
        <dbReference type="Rhea" id="RHEA-COMP:10636"/>
        <dbReference type="Rhea" id="RHEA-COMP:10637"/>
        <dbReference type="ChEBI" id="CHEBI:78442"/>
        <dbReference type="ChEBI" id="CHEBI:78531"/>
        <dbReference type="ChEBI" id="CHEBI:78597"/>
        <dbReference type="ChEBI" id="CHEBI:83561"/>
        <dbReference type="EC" id="2.3.2.6"/>
    </reaction>
</comment>
<evidence type="ECO:0000256" key="2">
    <source>
        <dbReference type="ARBA" id="ARBA00022679"/>
    </source>
</evidence>
<evidence type="ECO:0000313" key="6">
    <source>
        <dbReference type="Proteomes" id="UP000319576"/>
    </source>
</evidence>
<comment type="subcellular location">
    <subcellularLocation>
        <location evidence="4">Cytoplasm</location>
    </subcellularLocation>
</comment>
<dbReference type="EC" id="2.3.2.6" evidence="4"/>
<keyword evidence="6" id="KW-1185">Reference proteome</keyword>
<dbReference type="FunFam" id="3.40.630.70:FF:000001">
    <property type="entry name" value="Leucyl/phenylalanyl-tRNA--protein transferase"/>
    <property type="match status" value="1"/>
</dbReference>
<evidence type="ECO:0000256" key="1">
    <source>
        <dbReference type="ARBA" id="ARBA00022490"/>
    </source>
</evidence>
<dbReference type="PANTHER" id="PTHR30098:SF2">
    <property type="entry name" value="LEUCYL_PHENYLALANYL-TRNA--PROTEIN TRANSFERASE"/>
    <property type="match status" value="1"/>
</dbReference>
<keyword evidence="3 4" id="KW-0012">Acyltransferase</keyword>
<dbReference type="AlphaFoldDB" id="A0A517XTI0"/>
<sequence length="247" mass="27170">MTPDRPNRRGRAPDVPWLDPANGPRDWPLGYGGSLTPDLLRKAYAAGVFPWYNPGEPVLWWSPDPRAVIELDGLHVSRRLARTIRSGKFRTTVNQAFRDVMLGCGEYRAEGTWVHEEMVTVYTALHVAGDAHSVEVWAPTDSGAWELAGGIYGVAVGGLFAGESMFHRRTDASKVALATLVERLKARGFVLFDVQMTTDHTERMGATNISRAEYLARLRDAVALTHVRFADSASAPSSIAPDRGEQP</sequence>
<keyword evidence="2 4" id="KW-0808">Transferase</keyword>
<protein>
    <recommendedName>
        <fullName evidence="4">Leucyl/phenylalanyl-tRNA--protein transferase</fullName>
        <ecNumber evidence="4">2.3.2.6</ecNumber>
    </recommendedName>
    <alternativeName>
        <fullName evidence="4">L/F-transferase</fullName>
    </alternativeName>
    <alternativeName>
        <fullName evidence="4">Leucyltransferase</fullName>
    </alternativeName>
    <alternativeName>
        <fullName evidence="4">Phenyalanyltransferase</fullName>
    </alternativeName>
</protein>
<comment type="catalytic activity">
    <reaction evidence="4">
        <text>N-terminal L-arginyl-[protein] + L-leucyl-tRNA(Leu) = N-terminal L-leucyl-L-arginyl-[protein] + tRNA(Leu) + H(+)</text>
        <dbReference type="Rhea" id="RHEA:50416"/>
        <dbReference type="Rhea" id="RHEA-COMP:9613"/>
        <dbReference type="Rhea" id="RHEA-COMP:9622"/>
        <dbReference type="Rhea" id="RHEA-COMP:12672"/>
        <dbReference type="Rhea" id="RHEA-COMP:12673"/>
        <dbReference type="ChEBI" id="CHEBI:15378"/>
        <dbReference type="ChEBI" id="CHEBI:64719"/>
        <dbReference type="ChEBI" id="CHEBI:78442"/>
        <dbReference type="ChEBI" id="CHEBI:78494"/>
        <dbReference type="ChEBI" id="CHEBI:133044"/>
        <dbReference type="EC" id="2.3.2.6"/>
    </reaction>
</comment>
<name>A0A517XTI0_9BACT</name>
<dbReference type="InterPro" id="IPR016181">
    <property type="entry name" value="Acyl_CoA_acyltransferase"/>
</dbReference>
<dbReference type="GO" id="GO:0005737">
    <property type="term" value="C:cytoplasm"/>
    <property type="evidence" value="ECO:0007669"/>
    <property type="project" value="UniProtKB-SubCell"/>
</dbReference>
<dbReference type="Gene3D" id="3.40.630.70">
    <property type="entry name" value="Leucyl/phenylalanyl-tRNA-protein transferase, C-terminal domain"/>
    <property type="match status" value="1"/>
</dbReference>
<dbReference type="NCBIfam" id="TIGR00667">
    <property type="entry name" value="aat"/>
    <property type="match status" value="1"/>
</dbReference>
<accession>A0A517XTI0</accession>
<dbReference type="GO" id="GO:0008914">
    <property type="term" value="F:leucyl-tRNA--protein transferase activity"/>
    <property type="evidence" value="ECO:0007669"/>
    <property type="project" value="UniProtKB-UniRule"/>
</dbReference>
<reference evidence="5 6" key="1">
    <citation type="submission" date="2019-02" db="EMBL/GenBank/DDBJ databases">
        <title>Deep-cultivation of Planctomycetes and their phenomic and genomic characterization uncovers novel biology.</title>
        <authorList>
            <person name="Wiegand S."/>
            <person name="Jogler M."/>
            <person name="Boedeker C."/>
            <person name="Pinto D."/>
            <person name="Vollmers J."/>
            <person name="Rivas-Marin E."/>
            <person name="Kohn T."/>
            <person name="Peeters S.H."/>
            <person name="Heuer A."/>
            <person name="Rast P."/>
            <person name="Oberbeckmann S."/>
            <person name="Bunk B."/>
            <person name="Jeske O."/>
            <person name="Meyerdierks A."/>
            <person name="Storesund J.E."/>
            <person name="Kallscheuer N."/>
            <person name="Luecker S."/>
            <person name="Lage O.M."/>
            <person name="Pohl T."/>
            <person name="Merkel B.J."/>
            <person name="Hornburger P."/>
            <person name="Mueller R.-W."/>
            <person name="Bruemmer F."/>
            <person name="Labrenz M."/>
            <person name="Spormann A.M."/>
            <person name="Op den Camp H."/>
            <person name="Overmann J."/>
            <person name="Amann R."/>
            <person name="Jetten M.S.M."/>
            <person name="Mascher T."/>
            <person name="Medema M.H."/>
            <person name="Devos D.P."/>
            <person name="Kaster A.-K."/>
            <person name="Ovreas L."/>
            <person name="Rohde M."/>
            <person name="Galperin M.Y."/>
            <person name="Jogler C."/>
        </authorList>
    </citation>
    <scope>NUCLEOTIDE SEQUENCE [LARGE SCALE GENOMIC DNA]</scope>
    <source>
        <strain evidence="5 6">ETA_A1</strain>
    </source>
</reference>
<comment type="function">
    <text evidence="4">Functions in the N-end rule pathway of protein degradation where it conjugates Leu, Phe and, less efficiently, Met from aminoacyl-tRNAs to the N-termini of proteins containing an N-terminal arginine or lysine.</text>
</comment>
<dbReference type="KEGG" id="uli:ETAA1_27660"/>
<evidence type="ECO:0000256" key="3">
    <source>
        <dbReference type="ARBA" id="ARBA00023315"/>
    </source>
</evidence>
<dbReference type="InterPro" id="IPR042203">
    <property type="entry name" value="Leu/Phe-tRNA_Trfase_C"/>
</dbReference>